<dbReference type="AlphaFoldDB" id="A0A7S3G0X5"/>
<evidence type="ECO:0008006" key="12">
    <source>
        <dbReference type="Google" id="ProtNLM"/>
    </source>
</evidence>
<dbReference type="SUPFAM" id="SSF56112">
    <property type="entry name" value="Protein kinase-like (PK-like)"/>
    <property type="match status" value="1"/>
</dbReference>
<keyword evidence="5" id="KW-0418">Kinase</keyword>
<keyword evidence="7" id="KW-0067">ATP-binding</keyword>
<dbReference type="GO" id="GO:0005524">
    <property type="term" value="F:ATP binding"/>
    <property type="evidence" value="ECO:0007669"/>
    <property type="project" value="UniProtKB-KW"/>
</dbReference>
<evidence type="ECO:0000256" key="4">
    <source>
        <dbReference type="ARBA" id="ARBA00022741"/>
    </source>
</evidence>
<comment type="similarity">
    <text evidence="8">Belongs to the protein kinase superfamily. Ser/Thr protein kinase family. CDPK subfamily.</text>
</comment>
<protein>
    <recommendedName>
        <fullName evidence="12">Calcium-dependent protein kinase</fullName>
    </recommendedName>
</protein>
<evidence type="ECO:0000259" key="9">
    <source>
        <dbReference type="PROSITE" id="PS50011"/>
    </source>
</evidence>
<evidence type="ECO:0000256" key="6">
    <source>
        <dbReference type="ARBA" id="ARBA00022837"/>
    </source>
</evidence>
<dbReference type="SMART" id="SM00054">
    <property type="entry name" value="EFh"/>
    <property type="match status" value="4"/>
</dbReference>
<dbReference type="EMBL" id="HBIA01018796">
    <property type="protein sequence ID" value="CAE0237516.1"/>
    <property type="molecule type" value="Transcribed_RNA"/>
</dbReference>
<dbReference type="FunFam" id="1.10.238.10:FF:000001">
    <property type="entry name" value="Calmodulin 1"/>
    <property type="match status" value="1"/>
</dbReference>
<evidence type="ECO:0000256" key="2">
    <source>
        <dbReference type="ARBA" id="ARBA00022527"/>
    </source>
</evidence>
<evidence type="ECO:0000256" key="5">
    <source>
        <dbReference type="ARBA" id="ARBA00022777"/>
    </source>
</evidence>
<organism evidence="11">
    <name type="scientific">Strombidium rassoulzadegani</name>
    <dbReference type="NCBI Taxonomy" id="1082188"/>
    <lineage>
        <taxon>Eukaryota</taxon>
        <taxon>Sar</taxon>
        <taxon>Alveolata</taxon>
        <taxon>Ciliophora</taxon>
        <taxon>Intramacronucleata</taxon>
        <taxon>Spirotrichea</taxon>
        <taxon>Oligotrichia</taxon>
        <taxon>Strombidiidae</taxon>
        <taxon>Strombidium</taxon>
    </lineage>
</organism>
<evidence type="ECO:0000256" key="7">
    <source>
        <dbReference type="ARBA" id="ARBA00022840"/>
    </source>
</evidence>
<dbReference type="Gene3D" id="1.10.238.10">
    <property type="entry name" value="EF-hand"/>
    <property type="match status" value="2"/>
</dbReference>
<feature type="domain" description="EF-hand" evidence="10">
    <location>
        <begin position="255"/>
        <end position="290"/>
    </location>
</feature>
<accession>A0A7S3G0X5</accession>
<evidence type="ECO:0000256" key="3">
    <source>
        <dbReference type="ARBA" id="ARBA00022679"/>
    </source>
</evidence>
<dbReference type="InterPro" id="IPR018247">
    <property type="entry name" value="EF_Hand_1_Ca_BS"/>
</dbReference>
<evidence type="ECO:0000259" key="10">
    <source>
        <dbReference type="PROSITE" id="PS50222"/>
    </source>
</evidence>
<dbReference type="SUPFAM" id="SSF47473">
    <property type="entry name" value="EF-hand"/>
    <property type="match status" value="1"/>
</dbReference>
<dbReference type="PROSITE" id="PS50011">
    <property type="entry name" value="PROTEIN_KINASE_DOM"/>
    <property type="match status" value="1"/>
</dbReference>
<reference evidence="11" key="1">
    <citation type="submission" date="2021-01" db="EMBL/GenBank/DDBJ databases">
        <authorList>
            <person name="Corre E."/>
            <person name="Pelletier E."/>
            <person name="Niang G."/>
            <person name="Scheremetjew M."/>
            <person name="Finn R."/>
            <person name="Kale V."/>
            <person name="Holt S."/>
            <person name="Cochrane G."/>
            <person name="Meng A."/>
            <person name="Brown T."/>
            <person name="Cohen L."/>
        </authorList>
    </citation>
    <scope>NUCLEOTIDE SEQUENCE</scope>
    <source>
        <strain evidence="11">Ras09</strain>
    </source>
</reference>
<feature type="domain" description="Protein kinase" evidence="9">
    <location>
        <begin position="1"/>
        <end position="100"/>
    </location>
</feature>
<dbReference type="GO" id="GO:0004674">
    <property type="term" value="F:protein serine/threonine kinase activity"/>
    <property type="evidence" value="ECO:0007669"/>
    <property type="project" value="UniProtKB-KW"/>
</dbReference>
<dbReference type="Pfam" id="PF13499">
    <property type="entry name" value="EF-hand_7"/>
    <property type="match status" value="2"/>
</dbReference>
<dbReference type="Gene3D" id="1.10.510.10">
    <property type="entry name" value="Transferase(Phosphotransferase) domain 1"/>
    <property type="match status" value="1"/>
</dbReference>
<keyword evidence="3" id="KW-0808">Transferase</keyword>
<sequence length="293" mass="32894">METRAGTPNYISPEVLAGNYGVECDLWSAGCILYILLCGYPPFYGDDDLEILQMVQKGKFDFDGEEWDEISKEAKDLIKKLICKPEKRLTAQEALEHKWFRKALKEDKKGGKKIMINDKRFKNFQHFNKNTKLQQAALTAISVQASPDDIKELKQLFMALDVNGDGSLSLDELKKGLSDKENGKQLLEMLKGADTDGSGEINYTEFLAATIDANVFMREDYLRTAFNMFDKDGSGKIDNEEVIALLQGEDLGNFVSKDAIKQALNEIDANGDGEIDFEEFMEMMAKASSLDGF</sequence>
<dbReference type="InterPro" id="IPR050205">
    <property type="entry name" value="CDPK_Ser/Thr_kinases"/>
</dbReference>
<dbReference type="InterPro" id="IPR002048">
    <property type="entry name" value="EF_hand_dom"/>
</dbReference>
<dbReference type="GO" id="GO:0005509">
    <property type="term" value="F:calcium ion binding"/>
    <property type="evidence" value="ECO:0007669"/>
    <property type="project" value="InterPro"/>
</dbReference>
<dbReference type="PROSITE" id="PS00018">
    <property type="entry name" value="EF_HAND_1"/>
    <property type="match status" value="4"/>
</dbReference>
<proteinExistence type="inferred from homology"/>
<dbReference type="CDD" id="cd00051">
    <property type="entry name" value="EFh"/>
    <property type="match status" value="1"/>
</dbReference>
<comment type="cofactor">
    <cofactor evidence="1">
        <name>Mg(2+)</name>
        <dbReference type="ChEBI" id="CHEBI:18420"/>
    </cofactor>
</comment>
<keyword evidence="2" id="KW-0723">Serine/threonine-protein kinase</keyword>
<dbReference type="InterPro" id="IPR011009">
    <property type="entry name" value="Kinase-like_dom_sf"/>
</dbReference>
<dbReference type="Pfam" id="PF00069">
    <property type="entry name" value="Pkinase"/>
    <property type="match status" value="1"/>
</dbReference>
<keyword evidence="4" id="KW-0547">Nucleotide-binding</keyword>
<evidence type="ECO:0000256" key="8">
    <source>
        <dbReference type="ARBA" id="ARBA00024334"/>
    </source>
</evidence>
<evidence type="ECO:0000256" key="1">
    <source>
        <dbReference type="ARBA" id="ARBA00001946"/>
    </source>
</evidence>
<gene>
    <name evidence="11" type="ORF">SRAS04492_LOCUS9325</name>
</gene>
<dbReference type="SMART" id="SM00220">
    <property type="entry name" value="S_TKc"/>
    <property type="match status" value="1"/>
</dbReference>
<feature type="domain" description="EF-hand" evidence="10">
    <location>
        <begin position="217"/>
        <end position="252"/>
    </location>
</feature>
<dbReference type="PANTHER" id="PTHR24349">
    <property type="entry name" value="SERINE/THREONINE-PROTEIN KINASE"/>
    <property type="match status" value="1"/>
</dbReference>
<dbReference type="InterPro" id="IPR011992">
    <property type="entry name" value="EF-hand-dom_pair"/>
</dbReference>
<dbReference type="InterPro" id="IPR000719">
    <property type="entry name" value="Prot_kinase_dom"/>
</dbReference>
<feature type="domain" description="EF-hand" evidence="10">
    <location>
        <begin position="184"/>
        <end position="216"/>
    </location>
</feature>
<dbReference type="PROSITE" id="PS50222">
    <property type="entry name" value="EF_HAND_2"/>
    <property type="match status" value="4"/>
</dbReference>
<name>A0A7S3G0X5_9SPIT</name>
<evidence type="ECO:0000313" key="11">
    <source>
        <dbReference type="EMBL" id="CAE0237516.1"/>
    </source>
</evidence>
<feature type="domain" description="EF-hand" evidence="10">
    <location>
        <begin position="148"/>
        <end position="183"/>
    </location>
</feature>
<keyword evidence="6" id="KW-0106">Calcium</keyword>